<comment type="caution">
    <text evidence="2">The sequence shown here is derived from an EMBL/GenBank/DDBJ whole genome shotgun (WGS) entry which is preliminary data.</text>
</comment>
<gene>
    <name evidence="2" type="ORF">WJX73_009033</name>
</gene>
<reference evidence="2 3" key="1">
    <citation type="journal article" date="2024" name="Nat. Commun.">
        <title>Phylogenomics reveals the evolutionary origins of lichenization in chlorophyte algae.</title>
        <authorList>
            <person name="Puginier C."/>
            <person name="Libourel C."/>
            <person name="Otte J."/>
            <person name="Skaloud P."/>
            <person name="Haon M."/>
            <person name="Grisel S."/>
            <person name="Petersen M."/>
            <person name="Berrin J.G."/>
            <person name="Delaux P.M."/>
            <person name="Dal Grande F."/>
            <person name="Keller J."/>
        </authorList>
    </citation>
    <scope>NUCLEOTIDE SEQUENCE [LARGE SCALE GENOMIC DNA]</scope>
    <source>
        <strain evidence="2 3">SAG 2036</strain>
    </source>
</reference>
<proteinExistence type="predicted"/>
<accession>A0AAW1NWF7</accession>
<evidence type="ECO:0000313" key="3">
    <source>
        <dbReference type="Proteomes" id="UP001465755"/>
    </source>
</evidence>
<sequence>MAPAAGSERLRELQLQAARESAVLASDFEPAGSSRLPVSSSTQRVASDSAENLEGRPLVVRHAPTKGIPPHPWRIWFAVFAALVASIFLLWLLFGADDTQLYAATKELSGKPLTASELKLRHPDDPCPSPFWFAADCRTDERTKSHLVHEQCQQVFDELGYSADLLIRCNVIQP</sequence>
<dbReference type="AlphaFoldDB" id="A0AAW1NWF7"/>
<name>A0AAW1NWF7_9CHLO</name>
<evidence type="ECO:0000313" key="2">
    <source>
        <dbReference type="EMBL" id="KAK9801896.1"/>
    </source>
</evidence>
<keyword evidence="1" id="KW-0812">Transmembrane</keyword>
<keyword evidence="3" id="KW-1185">Reference proteome</keyword>
<protein>
    <submittedName>
        <fullName evidence="2">Uncharacterized protein</fullName>
    </submittedName>
</protein>
<keyword evidence="1" id="KW-1133">Transmembrane helix</keyword>
<dbReference type="Proteomes" id="UP001465755">
    <property type="component" value="Unassembled WGS sequence"/>
</dbReference>
<feature type="transmembrane region" description="Helical" evidence="1">
    <location>
        <begin position="75"/>
        <end position="94"/>
    </location>
</feature>
<organism evidence="2 3">
    <name type="scientific">Symbiochloris irregularis</name>
    <dbReference type="NCBI Taxonomy" id="706552"/>
    <lineage>
        <taxon>Eukaryota</taxon>
        <taxon>Viridiplantae</taxon>
        <taxon>Chlorophyta</taxon>
        <taxon>core chlorophytes</taxon>
        <taxon>Trebouxiophyceae</taxon>
        <taxon>Trebouxiales</taxon>
        <taxon>Trebouxiaceae</taxon>
        <taxon>Symbiochloris</taxon>
    </lineage>
</organism>
<keyword evidence="1" id="KW-0472">Membrane</keyword>
<dbReference type="EMBL" id="JALJOQ010000075">
    <property type="protein sequence ID" value="KAK9801896.1"/>
    <property type="molecule type" value="Genomic_DNA"/>
</dbReference>
<evidence type="ECO:0000256" key="1">
    <source>
        <dbReference type="SAM" id="Phobius"/>
    </source>
</evidence>